<dbReference type="Ensembl" id="ENSCWAT00000026724.1">
    <property type="protein sequence ID" value="ENSCWAP00000024641.1"/>
    <property type="gene ID" value="ENSCWAG00000018771.1"/>
</dbReference>
<accession>A0A8C3X6D6</accession>
<keyword evidence="2" id="KW-1185">Reference proteome</keyword>
<name>A0A8C3X6D6_9CETA</name>
<organism evidence="1 2">
    <name type="scientific">Catagonus wagneri</name>
    <name type="common">Chacoan peccary</name>
    <dbReference type="NCBI Taxonomy" id="51154"/>
    <lineage>
        <taxon>Eukaryota</taxon>
        <taxon>Metazoa</taxon>
        <taxon>Chordata</taxon>
        <taxon>Craniata</taxon>
        <taxon>Vertebrata</taxon>
        <taxon>Euteleostomi</taxon>
        <taxon>Mammalia</taxon>
        <taxon>Eutheria</taxon>
        <taxon>Laurasiatheria</taxon>
        <taxon>Artiodactyla</taxon>
        <taxon>Suina</taxon>
        <taxon>Tayassuidae</taxon>
        <taxon>Catagonus</taxon>
    </lineage>
</organism>
<reference evidence="1" key="2">
    <citation type="submission" date="2025-09" db="UniProtKB">
        <authorList>
            <consortium name="Ensembl"/>
        </authorList>
    </citation>
    <scope>IDENTIFICATION</scope>
</reference>
<dbReference type="Proteomes" id="UP000694540">
    <property type="component" value="Unplaced"/>
</dbReference>
<evidence type="ECO:0000313" key="2">
    <source>
        <dbReference type="Proteomes" id="UP000694540"/>
    </source>
</evidence>
<proteinExistence type="predicted"/>
<reference evidence="1" key="1">
    <citation type="submission" date="2025-08" db="UniProtKB">
        <authorList>
            <consortium name="Ensembl"/>
        </authorList>
    </citation>
    <scope>IDENTIFICATION</scope>
</reference>
<protein>
    <submittedName>
        <fullName evidence="1">NHL repeat containing 4</fullName>
    </submittedName>
</protein>
<dbReference type="AlphaFoldDB" id="A0A8C3X6D6"/>
<gene>
    <name evidence="1" type="primary">NHLRC4</name>
</gene>
<dbReference type="GeneTree" id="ENSGT00530000063870"/>
<sequence length="138" mass="14215">RIGPFRTGLALEPLAPPPCWAWGGVPDGWDLAVSEEFGDVRLFGCARRPLGSLGDQTGHRFGSPAGMCAHALGSVSVADEQRSQVTLFSRARAPVCLVSKGLGGPLGVACAPQRTATLKCTCTAGSWPDLVGLNGSSP</sequence>
<evidence type="ECO:0000313" key="1">
    <source>
        <dbReference type="Ensembl" id="ENSCWAP00000024641.1"/>
    </source>
</evidence>